<dbReference type="PANTHER" id="PTHR46072">
    <property type="entry name" value="AMIDASE-RELATED-RELATED"/>
    <property type="match status" value="1"/>
</dbReference>
<evidence type="ECO:0000256" key="5">
    <source>
        <dbReference type="PIRSR" id="PIRSR001221-1"/>
    </source>
</evidence>
<dbReference type="GO" id="GO:0004040">
    <property type="term" value="F:amidase activity"/>
    <property type="evidence" value="ECO:0007669"/>
    <property type="project" value="UniProtKB-EC"/>
</dbReference>
<dbReference type="InterPro" id="IPR020556">
    <property type="entry name" value="Amidase_CS"/>
</dbReference>
<comment type="similarity">
    <text evidence="2">Belongs to the amidase family.</text>
</comment>
<feature type="binding site" evidence="6">
    <location>
        <begin position="254"/>
        <end position="257"/>
    </location>
    <ligand>
        <name>substrate</name>
    </ligand>
</feature>
<dbReference type="PIRSF" id="PIRSF001221">
    <property type="entry name" value="Amidase_fungi"/>
    <property type="match status" value="1"/>
</dbReference>
<evidence type="ECO:0000313" key="9">
    <source>
        <dbReference type="Proteomes" id="UP000306584"/>
    </source>
</evidence>
<evidence type="ECO:0000256" key="3">
    <source>
        <dbReference type="ARBA" id="ARBA00012922"/>
    </source>
</evidence>
<feature type="binding site" evidence="6">
    <location>
        <position position="233"/>
    </location>
    <ligand>
        <name>substrate</name>
    </ligand>
</feature>
<gene>
    <name evidence="8" type="ORF">D6D01_01392</name>
</gene>
<dbReference type="InterPro" id="IPR036928">
    <property type="entry name" value="AS_sf"/>
</dbReference>
<dbReference type="PROSITE" id="PS00571">
    <property type="entry name" value="AMIDASES"/>
    <property type="match status" value="1"/>
</dbReference>
<reference evidence="8 9" key="1">
    <citation type="submission" date="2018-10" db="EMBL/GenBank/DDBJ databases">
        <title>Fifty Aureobasidium pullulans genomes reveal a recombining polyextremotolerant generalist.</title>
        <authorList>
            <person name="Gostincar C."/>
            <person name="Turk M."/>
            <person name="Zajc J."/>
            <person name="Gunde-Cimerman N."/>
        </authorList>
    </citation>
    <scope>NUCLEOTIDE SEQUENCE [LARGE SCALE GENOMIC DNA]</scope>
    <source>
        <strain evidence="8 9">EXF-6604</strain>
    </source>
</reference>
<organism evidence="8 9">
    <name type="scientific">Aureobasidium pullulans</name>
    <name type="common">Black yeast</name>
    <name type="synonym">Pullularia pullulans</name>
    <dbReference type="NCBI Taxonomy" id="5580"/>
    <lineage>
        <taxon>Eukaryota</taxon>
        <taxon>Fungi</taxon>
        <taxon>Dikarya</taxon>
        <taxon>Ascomycota</taxon>
        <taxon>Pezizomycotina</taxon>
        <taxon>Dothideomycetes</taxon>
        <taxon>Dothideomycetidae</taxon>
        <taxon>Dothideales</taxon>
        <taxon>Saccotheciaceae</taxon>
        <taxon>Aureobasidium</taxon>
    </lineage>
</organism>
<feature type="active site" description="Acyl-ester intermediate" evidence="5">
    <location>
        <position position="257"/>
    </location>
</feature>
<feature type="active site" description="Charge relay system" evidence="5">
    <location>
        <position position="158"/>
    </location>
</feature>
<accession>A0A4S9M059</accession>
<protein>
    <recommendedName>
        <fullName evidence="3">amidase</fullName>
        <ecNumber evidence="3">3.5.1.4</ecNumber>
    </recommendedName>
</protein>
<dbReference type="SUPFAM" id="SSF75304">
    <property type="entry name" value="Amidase signature (AS) enzymes"/>
    <property type="match status" value="1"/>
</dbReference>
<keyword evidence="4" id="KW-0378">Hydrolase</keyword>
<evidence type="ECO:0000256" key="2">
    <source>
        <dbReference type="ARBA" id="ARBA00009199"/>
    </source>
</evidence>
<dbReference type="AlphaFoldDB" id="A0A4S9M059"/>
<evidence type="ECO:0000313" key="8">
    <source>
        <dbReference type="EMBL" id="THY35354.1"/>
    </source>
</evidence>
<dbReference type="InterPro" id="IPR023631">
    <property type="entry name" value="Amidase_dom"/>
</dbReference>
<dbReference type="Proteomes" id="UP000306584">
    <property type="component" value="Unassembled WGS sequence"/>
</dbReference>
<evidence type="ECO:0000256" key="4">
    <source>
        <dbReference type="ARBA" id="ARBA00022801"/>
    </source>
</evidence>
<evidence type="ECO:0000259" key="7">
    <source>
        <dbReference type="Pfam" id="PF01425"/>
    </source>
</evidence>
<feature type="active site" description="Charge relay system" evidence="5">
    <location>
        <position position="233"/>
    </location>
</feature>
<evidence type="ECO:0000256" key="6">
    <source>
        <dbReference type="PIRSR" id="PIRSR001221-2"/>
    </source>
</evidence>
<dbReference type="Pfam" id="PF01425">
    <property type="entry name" value="Amidase"/>
    <property type="match status" value="1"/>
</dbReference>
<evidence type="ECO:0000256" key="1">
    <source>
        <dbReference type="ARBA" id="ARBA00001311"/>
    </source>
</evidence>
<dbReference type="PANTHER" id="PTHR46072:SF3">
    <property type="entry name" value="AMIDASE"/>
    <property type="match status" value="1"/>
</dbReference>
<dbReference type="EMBL" id="QZBD01000024">
    <property type="protein sequence ID" value="THY35354.1"/>
    <property type="molecule type" value="Genomic_DNA"/>
</dbReference>
<feature type="binding site" evidence="6">
    <location>
        <position position="207"/>
    </location>
    <ligand>
        <name>substrate</name>
    </ligand>
</feature>
<feature type="domain" description="Amidase" evidence="7">
    <location>
        <begin position="101"/>
        <end position="551"/>
    </location>
</feature>
<comment type="catalytic activity">
    <reaction evidence="1">
        <text>a monocarboxylic acid amide + H2O = a monocarboxylate + NH4(+)</text>
        <dbReference type="Rhea" id="RHEA:12020"/>
        <dbReference type="ChEBI" id="CHEBI:15377"/>
        <dbReference type="ChEBI" id="CHEBI:28938"/>
        <dbReference type="ChEBI" id="CHEBI:35757"/>
        <dbReference type="ChEBI" id="CHEBI:83628"/>
        <dbReference type="EC" id="3.5.1.4"/>
    </reaction>
</comment>
<name>A0A4S9M059_AURPU</name>
<proteinExistence type="inferred from homology"/>
<comment type="caution">
    <text evidence="8">The sequence shown here is derived from an EMBL/GenBank/DDBJ whole genome shotgun (WGS) entry which is preliminary data.</text>
</comment>
<dbReference type="Gene3D" id="3.90.1300.10">
    <property type="entry name" value="Amidase signature (AS) domain"/>
    <property type="match status" value="1"/>
</dbReference>
<sequence>MSHFTSACNLKPLSPSDSTALQDTMAGDKTYIDISRAKCEQRDRLIRDEWKISQKLALGNNVLEVPRTCGVLSEREINITEYNDALDVVEKIRQQVYTAEEVTLAFCKRAAIAQQLTNCLTEIFFEEAIERARQLDKERAVNPSTPLKPLHGLPISLKDSFNIPGLDSTIGMTCFTNKPATEYSALPKLLLDLGAVLYCKTNVPQTMMTADSDNNVFGRTLNPSNLKLTAGGSSGGEGSLIAMKGSVLGIGTDIAGSIRIPSVCNGIYGARPSSGIIPFAGQQSPEDPGMPGIEVVAGPMATSVRACSFFMKTMMSAEAWRYDSSCLHLRWQGQQNGRKPRIGVVFDDGLYTPFPPVRRTIQEAAQKLRDSGVDVVELRFPHVAEAVGITYGMFALDGCQFVQDLIKAGKEPEVESVKRVNLAAIPKSSLQDYMALNAGRRKLQAVYHDFWLGNNLDALILPPAPQTATPFDEWGPISYTMLWNFLDYPATIIPTGRVQESDVVDGEESALYGEADLKNYKLCLQDDSTETYRDAPLSIQVVGMRQEDEALAEIAGLVDSILNDS</sequence>
<dbReference type="EC" id="3.5.1.4" evidence="3"/>